<proteinExistence type="predicted"/>
<keyword evidence="2" id="KW-1185">Reference proteome</keyword>
<dbReference type="Proteomes" id="UP001055172">
    <property type="component" value="Unassembled WGS sequence"/>
</dbReference>
<dbReference type="AlphaFoldDB" id="A0AA37LQS3"/>
<dbReference type="EMBL" id="BPPX01000006">
    <property type="protein sequence ID" value="GJC80817.1"/>
    <property type="molecule type" value="Genomic_DNA"/>
</dbReference>
<sequence length="160" mass="17745">MLCVETAHSVLQEMYEKLGSVRQNSAWHVLLSSTLVVATLCADLKVNFDTEPAKTSWDRALRIFDFHKSHITSAARGIEVLQKFRESVAAVSQQEGPSGPAADIDPRSVQGDILLPFSSVPGLSQTPVAQNFGDFWNSDLLNESWFNTQGIDFSNWSLFQ</sequence>
<reference evidence="1 2" key="1">
    <citation type="submission" date="2021-07" db="EMBL/GenBank/DDBJ databases">
        <title>Genome data of Colletotrichum spaethianum.</title>
        <authorList>
            <person name="Utami Y.D."/>
            <person name="Hiruma K."/>
        </authorList>
    </citation>
    <scope>NUCLEOTIDE SEQUENCE [LARGE SCALE GENOMIC DNA]</scope>
    <source>
        <strain evidence="1 2">MAFF 242679</strain>
    </source>
</reference>
<evidence type="ECO:0000313" key="2">
    <source>
        <dbReference type="Proteomes" id="UP001055172"/>
    </source>
</evidence>
<comment type="caution">
    <text evidence="1">The sequence shown here is derived from an EMBL/GenBank/DDBJ whole genome shotgun (WGS) entry which is preliminary data.</text>
</comment>
<name>A0AA37LQS3_9PEZI</name>
<accession>A0AA37LQS3</accession>
<evidence type="ECO:0000313" key="1">
    <source>
        <dbReference type="EMBL" id="GJC80817.1"/>
    </source>
</evidence>
<organism evidence="1 2">
    <name type="scientific">Colletotrichum liriopes</name>
    <dbReference type="NCBI Taxonomy" id="708192"/>
    <lineage>
        <taxon>Eukaryota</taxon>
        <taxon>Fungi</taxon>
        <taxon>Dikarya</taxon>
        <taxon>Ascomycota</taxon>
        <taxon>Pezizomycotina</taxon>
        <taxon>Sordariomycetes</taxon>
        <taxon>Hypocreomycetidae</taxon>
        <taxon>Glomerellales</taxon>
        <taxon>Glomerellaceae</taxon>
        <taxon>Colletotrichum</taxon>
        <taxon>Colletotrichum spaethianum species complex</taxon>
    </lineage>
</organism>
<gene>
    <name evidence="1" type="ORF">ColLi_03655</name>
</gene>
<protein>
    <submittedName>
        <fullName evidence="1">Uncharacterized protein</fullName>
    </submittedName>
</protein>